<evidence type="ECO:0000313" key="2">
    <source>
        <dbReference type="EMBL" id="CAF1003572.1"/>
    </source>
</evidence>
<accession>A0A8S2DXS8</accession>
<organism evidence="2 4">
    <name type="scientific">Didymodactylos carnosus</name>
    <dbReference type="NCBI Taxonomy" id="1234261"/>
    <lineage>
        <taxon>Eukaryota</taxon>
        <taxon>Metazoa</taxon>
        <taxon>Spiralia</taxon>
        <taxon>Gnathifera</taxon>
        <taxon>Rotifera</taxon>
        <taxon>Eurotatoria</taxon>
        <taxon>Bdelloidea</taxon>
        <taxon>Philodinida</taxon>
        <taxon>Philodinidae</taxon>
        <taxon>Didymodactylos</taxon>
    </lineage>
</organism>
<feature type="non-terminal residue" evidence="2">
    <location>
        <position position="1"/>
    </location>
</feature>
<evidence type="ECO:0000313" key="4">
    <source>
        <dbReference type="Proteomes" id="UP000677228"/>
    </source>
</evidence>
<dbReference type="EMBL" id="CAJOBA010006439">
    <property type="protein sequence ID" value="CAF3772846.1"/>
    <property type="molecule type" value="Genomic_DNA"/>
</dbReference>
<name>A0A8S2DXS8_9BILA</name>
<proteinExistence type="predicted"/>
<reference evidence="2" key="1">
    <citation type="submission" date="2021-02" db="EMBL/GenBank/DDBJ databases">
        <authorList>
            <person name="Nowell W R."/>
        </authorList>
    </citation>
    <scope>NUCLEOTIDE SEQUENCE</scope>
</reference>
<keyword evidence="1" id="KW-0472">Membrane</keyword>
<keyword evidence="1" id="KW-0812">Transmembrane</keyword>
<evidence type="ECO:0000313" key="3">
    <source>
        <dbReference type="EMBL" id="CAF3772846.1"/>
    </source>
</evidence>
<feature type="transmembrane region" description="Helical" evidence="1">
    <location>
        <begin position="248"/>
        <end position="271"/>
    </location>
</feature>
<protein>
    <submittedName>
        <fullName evidence="2">Uncharacterized protein</fullName>
    </submittedName>
</protein>
<keyword evidence="1" id="KW-1133">Transmembrane helix</keyword>
<dbReference type="EMBL" id="CAJNOK010006434">
    <property type="protein sequence ID" value="CAF1003572.1"/>
    <property type="molecule type" value="Genomic_DNA"/>
</dbReference>
<dbReference type="Proteomes" id="UP000682733">
    <property type="component" value="Unassembled WGS sequence"/>
</dbReference>
<gene>
    <name evidence="2" type="ORF">OVA965_LOCUS14684</name>
    <name evidence="3" type="ORF">TMI583_LOCUS14685</name>
</gene>
<evidence type="ECO:0000256" key="1">
    <source>
        <dbReference type="SAM" id="Phobius"/>
    </source>
</evidence>
<dbReference type="AlphaFoldDB" id="A0A8S2DXS8"/>
<sequence length="332" mass="38392">RVDYMLNEMNTVRENEIMTKIIQCDKSSTLRDLCIHYHYNFQNRKLEYDVLEFQSLGLVPQALVGERIVEQIKRTCLYGEWWCLAHNVSNDRDLLFTIDILRKQGTSFCTIEQCRPRIKQYIDKCDQLSENISITMSIMPLLCTIHQQNIASQDCFEEIAKLLHVVYASWRQIQITKTCTSMSPRIGIDEAAPLPDCHEQTSVTALSWYTNTNTDELCDSTFQNTSKSIIESHISYDALYHFLQQKPVYIGLVVILIASFISLIVLLLYCINKTGSESLHIRRPGDSYDYSRLQNPSFEPNNAFEETSLNSTMPDTAHGQRSEYQRLLNVET</sequence>
<dbReference type="Proteomes" id="UP000677228">
    <property type="component" value="Unassembled WGS sequence"/>
</dbReference>
<comment type="caution">
    <text evidence="2">The sequence shown here is derived from an EMBL/GenBank/DDBJ whole genome shotgun (WGS) entry which is preliminary data.</text>
</comment>